<dbReference type="GO" id="GO:0071031">
    <property type="term" value="P:nuclear mRNA surveillance of mRNA 3'-end processing"/>
    <property type="evidence" value="ECO:0007669"/>
    <property type="project" value="TreeGrafter"/>
</dbReference>
<organism evidence="2 3">
    <name type="scientific">Hibiscus syriacus</name>
    <name type="common">Rose of Sharon</name>
    <dbReference type="NCBI Taxonomy" id="106335"/>
    <lineage>
        <taxon>Eukaryota</taxon>
        <taxon>Viridiplantae</taxon>
        <taxon>Streptophyta</taxon>
        <taxon>Embryophyta</taxon>
        <taxon>Tracheophyta</taxon>
        <taxon>Spermatophyta</taxon>
        <taxon>Magnoliopsida</taxon>
        <taxon>eudicotyledons</taxon>
        <taxon>Gunneridae</taxon>
        <taxon>Pentapetalae</taxon>
        <taxon>rosids</taxon>
        <taxon>malvids</taxon>
        <taxon>Malvales</taxon>
        <taxon>Malvaceae</taxon>
        <taxon>Malvoideae</taxon>
        <taxon>Hibiscus</taxon>
    </lineage>
</organism>
<dbReference type="SUPFAM" id="SSF50249">
    <property type="entry name" value="Nucleic acid-binding proteins"/>
    <property type="match status" value="1"/>
</dbReference>
<protein>
    <submittedName>
        <fullName evidence="2">Ribonuclease II family protein isoform 2</fullName>
    </submittedName>
</protein>
<gene>
    <name evidence="2" type="ORF">F3Y22_tig00112813pilonHSYRG00044</name>
</gene>
<name>A0A6A2WTS4_HIBSY</name>
<dbReference type="PANTHER" id="PTHR23355">
    <property type="entry name" value="RIBONUCLEASE"/>
    <property type="match status" value="1"/>
</dbReference>
<dbReference type="Proteomes" id="UP000436088">
    <property type="component" value="Unassembled WGS sequence"/>
</dbReference>
<dbReference type="PANTHER" id="PTHR23355:SF35">
    <property type="entry name" value="EXOSOME COMPLEX EXONUCLEASE RRP44"/>
    <property type="match status" value="1"/>
</dbReference>
<evidence type="ECO:0000313" key="3">
    <source>
        <dbReference type="Proteomes" id="UP000436088"/>
    </source>
</evidence>
<proteinExistence type="predicted"/>
<evidence type="ECO:0000313" key="2">
    <source>
        <dbReference type="EMBL" id="KAE8664231.1"/>
    </source>
</evidence>
<dbReference type="InterPro" id="IPR050180">
    <property type="entry name" value="RNR_Ribonuclease"/>
</dbReference>
<dbReference type="InterPro" id="IPR012340">
    <property type="entry name" value="NA-bd_OB-fold"/>
</dbReference>
<evidence type="ECO:0000259" key="1">
    <source>
        <dbReference type="SMART" id="SM00955"/>
    </source>
</evidence>
<dbReference type="GO" id="GO:0000175">
    <property type="term" value="F:3'-5'-RNA exonuclease activity"/>
    <property type="evidence" value="ECO:0007669"/>
    <property type="project" value="TreeGrafter"/>
</dbReference>
<dbReference type="GO" id="GO:0004519">
    <property type="term" value="F:endonuclease activity"/>
    <property type="evidence" value="ECO:0007669"/>
    <property type="project" value="TreeGrafter"/>
</dbReference>
<comment type="caution">
    <text evidence="2">The sequence shown here is derived from an EMBL/GenBank/DDBJ whole genome shotgun (WGS) entry which is preliminary data.</text>
</comment>
<dbReference type="GO" id="GO:0003723">
    <property type="term" value="F:RNA binding"/>
    <property type="evidence" value="ECO:0007669"/>
    <property type="project" value="InterPro"/>
</dbReference>
<sequence>MLKSNTFSRKTKGGKIKKEVREIYLRDDIYGGAAACKTCDTSTSNAPLDAASPLVVLDSNVILQQIDLLENPSMDNAVLLSVVLNEVKNKNMAVYNRIRALSTNPLHKFYVFNICSLRADVERLAFSAIWEMSPDAEIISTRFTKSNIKSCAALSYVEAEARMDDRRHPTSTREMLEPLLCTAAAVGLDLDVASSRHWLTPLTVLVDSDMATKCMTQAVYFCSGDLSPPECHHYGFAAPLYTHFTSPIRRYAGIDKLPSVFQDRAQLTSIADNLNYRHRNAQMASRASVELHTLIYFRNRYMPWASPI</sequence>
<dbReference type="AlphaFoldDB" id="A0A6A2WTS4"/>
<dbReference type="Pfam" id="PF00773">
    <property type="entry name" value="RNB"/>
    <property type="match status" value="1"/>
</dbReference>
<dbReference type="EMBL" id="VEPZ02001656">
    <property type="protein sequence ID" value="KAE8664231.1"/>
    <property type="molecule type" value="Genomic_DNA"/>
</dbReference>
<feature type="domain" description="RNB" evidence="1">
    <location>
        <begin position="60"/>
        <end position="256"/>
    </location>
</feature>
<dbReference type="GO" id="GO:0016075">
    <property type="term" value="P:rRNA catabolic process"/>
    <property type="evidence" value="ECO:0007669"/>
    <property type="project" value="TreeGrafter"/>
</dbReference>
<dbReference type="GO" id="GO:0000176">
    <property type="term" value="C:nuclear exosome (RNase complex)"/>
    <property type="evidence" value="ECO:0007669"/>
    <property type="project" value="TreeGrafter"/>
</dbReference>
<dbReference type="Gene3D" id="3.40.50.1010">
    <property type="entry name" value="5'-nuclease"/>
    <property type="match status" value="1"/>
</dbReference>
<dbReference type="InterPro" id="IPR001900">
    <property type="entry name" value="RNase_II/R"/>
</dbReference>
<keyword evidence="3" id="KW-1185">Reference proteome</keyword>
<dbReference type="GO" id="GO:0000177">
    <property type="term" value="C:cytoplasmic exosome (RNase complex)"/>
    <property type="evidence" value="ECO:0007669"/>
    <property type="project" value="TreeGrafter"/>
</dbReference>
<dbReference type="SMART" id="SM00955">
    <property type="entry name" value="RNB"/>
    <property type="match status" value="1"/>
</dbReference>
<reference evidence="2" key="1">
    <citation type="submission" date="2019-09" db="EMBL/GenBank/DDBJ databases">
        <title>Draft genome information of white flower Hibiscus syriacus.</title>
        <authorList>
            <person name="Kim Y.-M."/>
        </authorList>
    </citation>
    <scope>NUCLEOTIDE SEQUENCE [LARGE SCALE GENOMIC DNA]</scope>
    <source>
        <strain evidence="2">YM2019G1</strain>
    </source>
</reference>
<accession>A0A6A2WTS4</accession>